<name>A0A061DKN2_THECC</name>
<gene>
    <name evidence="1" type="ORF">TCM_002048</name>
</gene>
<proteinExistence type="predicted"/>
<reference evidence="1 2" key="1">
    <citation type="journal article" date="2013" name="Genome Biol.">
        <title>The genome sequence of the most widely cultivated cacao type and its use to identify candidate genes regulating pod color.</title>
        <authorList>
            <person name="Motamayor J.C."/>
            <person name="Mockaitis K."/>
            <person name="Schmutz J."/>
            <person name="Haiminen N."/>
            <person name="Iii D.L."/>
            <person name="Cornejo O."/>
            <person name="Findley S.D."/>
            <person name="Zheng P."/>
            <person name="Utro F."/>
            <person name="Royaert S."/>
            <person name="Saski C."/>
            <person name="Jenkins J."/>
            <person name="Podicheti R."/>
            <person name="Zhao M."/>
            <person name="Scheffler B.E."/>
            <person name="Stack J.C."/>
            <person name="Feltus F.A."/>
            <person name="Mustiga G.M."/>
            <person name="Amores F."/>
            <person name="Phillips W."/>
            <person name="Marelli J.P."/>
            <person name="May G.D."/>
            <person name="Shapiro H."/>
            <person name="Ma J."/>
            <person name="Bustamante C.D."/>
            <person name="Schnell R.J."/>
            <person name="Main D."/>
            <person name="Gilbert D."/>
            <person name="Parida L."/>
            <person name="Kuhn D.N."/>
        </authorList>
    </citation>
    <scope>NUCLEOTIDE SEQUENCE [LARGE SCALE GENOMIC DNA]</scope>
    <source>
        <strain evidence="2">cv. Matina 1-6</strain>
    </source>
</reference>
<dbReference type="EMBL" id="CM001879">
    <property type="protein sequence ID" value="EOX93210.1"/>
    <property type="molecule type" value="Genomic_DNA"/>
</dbReference>
<sequence>MCHELYHVQRLGILQGKARGMTAFRSLQVMFKWKITHVWRERNGEMGVREVVLDLACEQVGGVQLTLVKKGVRCEQF</sequence>
<dbReference type="HOGENOM" id="CLU_2642996_0_0_1"/>
<dbReference type="InParanoid" id="A0A061DKN2"/>
<evidence type="ECO:0000313" key="2">
    <source>
        <dbReference type="Proteomes" id="UP000026915"/>
    </source>
</evidence>
<evidence type="ECO:0000313" key="1">
    <source>
        <dbReference type="EMBL" id="EOX93210.1"/>
    </source>
</evidence>
<dbReference type="Proteomes" id="UP000026915">
    <property type="component" value="Chromosome 1"/>
</dbReference>
<dbReference type="Gramene" id="EOX93210">
    <property type="protein sequence ID" value="EOX93210"/>
    <property type="gene ID" value="TCM_002048"/>
</dbReference>
<organism evidence="1 2">
    <name type="scientific">Theobroma cacao</name>
    <name type="common">Cacao</name>
    <name type="synonym">Cocoa</name>
    <dbReference type="NCBI Taxonomy" id="3641"/>
    <lineage>
        <taxon>Eukaryota</taxon>
        <taxon>Viridiplantae</taxon>
        <taxon>Streptophyta</taxon>
        <taxon>Embryophyta</taxon>
        <taxon>Tracheophyta</taxon>
        <taxon>Spermatophyta</taxon>
        <taxon>Magnoliopsida</taxon>
        <taxon>eudicotyledons</taxon>
        <taxon>Gunneridae</taxon>
        <taxon>Pentapetalae</taxon>
        <taxon>rosids</taxon>
        <taxon>malvids</taxon>
        <taxon>Malvales</taxon>
        <taxon>Malvaceae</taxon>
        <taxon>Byttnerioideae</taxon>
        <taxon>Theobroma</taxon>
    </lineage>
</organism>
<dbReference type="AlphaFoldDB" id="A0A061DKN2"/>
<accession>A0A061DKN2</accession>
<keyword evidence="2" id="KW-1185">Reference proteome</keyword>
<protein>
    <submittedName>
        <fullName evidence="1">Uncharacterized protein</fullName>
    </submittedName>
</protein>